<dbReference type="KEGG" id="api:100168922"/>
<dbReference type="OrthoDB" id="6603957at2759"/>
<reference evidence="3" key="1">
    <citation type="submission" date="2010-06" db="EMBL/GenBank/DDBJ databases">
        <authorList>
            <person name="Jiang H."/>
            <person name="Abraham K."/>
            <person name="Ali S."/>
            <person name="Alsbrooks S.L."/>
            <person name="Anim B.N."/>
            <person name="Anosike U.S."/>
            <person name="Attaway T."/>
            <person name="Bandaranaike D.P."/>
            <person name="Battles P.K."/>
            <person name="Bell S.N."/>
            <person name="Bell A.V."/>
            <person name="Beltran B."/>
            <person name="Bickham C."/>
            <person name="Bustamante Y."/>
            <person name="Caleb T."/>
            <person name="Canada A."/>
            <person name="Cardenas V."/>
            <person name="Carter K."/>
            <person name="Chacko J."/>
            <person name="Chandrabose M.N."/>
            <person name="Chavez D."/>
            <person name="Chavez A."/>
            <person name="Chen L."/>
            <person name="Chu H.-S."/>
            <person name="Claassen K.J."/>
            <person name="Cockrell R."/>
            <person name="Collins M."/>
            <person name="Cooper J.A."/>
            <person name="Cree A."/>
            <person name="Curry S.M."/>
            <person name="Da Y."/>
            <person name="Dao M.D."/>
            <person name="Das B."/>
            <person name="Davila M.-L."/>
            <person name="Davy-Carroll L."/>
            <person name="Denson S."/>
            <person name="Dinh H."/>
            <person name="Ebong V.E."/>
            <person name="Edwards J.R."/>
            <person name="Egan A."/>
            <person name="El-Daye J."/>
            <person name="Escobedo L."/>
            <person name="Fernandez S."/>
            <person name="Fernando P.R."/>
            <person name="Flagg N."/>
            <person name="Forbes L.D."/>
            <person name="Fowler R.G."/>
            <person name="Fu Q."/>
            <person name="Gabisi R.A."/>
            <person name="Ganer J."/>
            <person name="Garbino Pronczuk A."/>
            <person name="Garcia R.M."/>
            <person name="Garner T."/>
            <person name="Garrett T.E."/>
            <person name="Gonzalez D.A."/>
            <person name="Hamid H."/>
            <person name="Hawkins E.S."/>
            <person name="Hirani K."/>
            <person name="Hogues M.E."/>
            <person name="Hollins B."/>
            <person name="Hsiao C.-H."/>
            <person name="Jabil R."/>
            <person name="James M.L."/>
            <person name="Jhangiani S.N."/>
            <person name="Johnson B."/>
            <person name="Johnson Q."/>
            <person name="Joshi V."/>
            <person name="Kalu J.B."/>
            <person name="Kam C."/>
            <person name="Kashfia A."/>
            <person name="Keebler J."/>
            <person name="Kisamo H."/>
            <person name="Kovar C.L."/>
            <person name="Lago L.A."/>
            <person name="Lai C.-Y."/>
            <person name="Laidlaw J."/>
            <person name="Lara F."/>
            <person name="Le T.-K."/>
            <person name="Lee S.L."/>
            <person name="Legall F.H."/>
            <person name="Lemon S.J."/>
            <person name="Lewis L.R."/>
            <person name="Li B."/>
            <person name="Liu Y."/>
            <person name="Liu Y.-S."/>
            <person name="Lopez J."/>
            <person name="Lozado R.J."/>
            <person name="Lu J."/>
            <person name="Madu R.C."/>
            <person name="Maheshwari M."/>
            <person name="Maheshwari R."/>
            <person name="Malloy K."/>
            <person name="Martinez E."/>
            <person name="Mathew T."/>
            <person name="Mercado I.C."/>
            <person name="Mercado C."/>
            <person name="Meyer B."/>
            <person name="Montgomery K."/>
            <person name="Morgan M.B."/>
            <person name="Munidasa M."/>
            <person name="Nazareth L.V."/>
            <person name="Nelson J."/>
            <person name="Ng B.M."/>
            <person name="Nguyen N.B."/>
            <person name="Nguyen P.Q."/>
            <person name="Nguyen T."/>
            <person name="Obregon M."/>
            <person name="Okwuonu G.O."/>
            <person name="Onwere C.G."/>
            <person name="Orozco G."/>
            <person name="Parra A."/>
            <person name="Patel S."/>
            <person name="Patil S."/>
            <person name="Perez A."/>
            <person name="Perez Y."/>
            <person name="Pham C."/>
            <person name="Primus E.L."/>
            <person name="Pu L.-L."/>
            <person name="Puazo M."/>
            <person name="Qin X."/>
            <person name="Quiroz J.B."/>
            <person name="Reese J."/>
            <person name="Richards S."/>
            <person name="Rives C.M."/>
            <person name="Robberts R."/>
            <person name="Ruiz S.J."/>
            <person name="Ruiz M.J."/>
            <person name="Santibanez J."/>
            <person name="Schneider B.W."/>
            <person name="Sisson I."/>
            <person name="Smith M."/>
            <person name="Sodergren E."/>
            <person name="Song X.-Z."/>
            <person name="Song B.B."/>
            <person name="Summersgill H."/>
            <person name="Thelus R."/>
            <person name="Thornton R.D."/>
            <person name="Trejos Z.Y."/>
            <person name="Usmani K."/>
            <person name="Vattathil S."/>
            <person name="Villasana D."/>
            <person name="Walker D.L."/>
            <person name="Wang S."/>
            <person name="Wang K."/>
            <person name="White C.S."/>
            <person name="Williams A.C."/>
            <person name="Williamson J."/>
            <person name="Wilson K."/>
            <person name="Woghiren I.O."/>
            <person name="Woodworth J.R."/>
            <person name="Worley K.C."/>
            <person name="Wright R.A."/>
            <person name="Wu W."/>
            <person name="Young L."/>
            <person name="Zhang L."/>
            <person name="Zhang J."/>
            <person name="Zhu Y."/>
            <person name="Muzny D.M."/>
            <person name="Weinstock G."/>
            <person name="Gibbs R.A."/>
        </authorList>
    </citation>
    <scope>NUCLEOTIDE SEQUENCE [LARGE SCALE GENOMIC DNA]</scope>
    <source>
        <strain evidence="3">LSR1</strain>
    </source>
</reference>
<evidence type="ECO:0000313" key="3">
    <source>
        <dbReference type="Proteomes" id="UP000007819"/>
    </source>
</evidence>
<dbReference type="GeneID" id="100168922"/>
<proteinExistence type="predicted"/>
<organism evidence="2 3">
    <name type="scientific">Acyrthosiphon pisum</name>
    <name type="common">Pea aphid</name>
    <dbReference type="NCBI Taxonomy" id="7029"/>
    <lineage>
        <taxon>Eukaryota</taxon>
        <taxon>Metazoa</taxon>
        <taxon>Ecdysozoa</taxon>
        <taxon>Arthropoda</taxon>
        <taxon>Hexapoda</taxon>
        <taxon>Insecta</taxon>
        <taxon>Pterygota</taxon>
        <taxon>Neoptera</taxon>
        <taxon>Paraneoptera</taxon>
        <taxon>Hemiptera</taxon>
        <taxon>Sternorrhyncha</taxon>
        <taxon>Aphidomorpha</taxon>
        <taxon>Aphidoidea</taxon>
        <taxon>Aphididae</taxon>
        <taxon>Macrosiphini</taxon>
        <taxon>Acyrthosiphon</taxon>
    </lineage>
</organism>
<feature type="signal peptide" evidence="1">
    <location>
        <begin position="1"/>
        <end position="20"/>
    </location>
</feature>
<dbReference type="Proteomes" id="UP000007819">
    <property type="component" value="Chromosome A1"/>
</dbReference>
<reference evidence="2" key="2">
    <citation type="submission" date="2022-06" db="UniProtKB">
        <authorList>
            <consortium name="EnsemblMetazoa"/>
        </authorList>
    </citation>
    <scope>IDENTIFICATION</scope>
</reference>
<sequence>MKYIITFLLVTGTTFQIVQSDDQFQNTDVWIYPGVKEQIMWLKDIAVGTTSDIMKYDIMNLPSNMKDKIVSVFTHKPSVPNTEMVDGKVSKVKIVTTTVTTDNGEVPTSIIPTDSKTVITTKETETEI</sequence>
<name>A0A8R2A6D9_ACYPI</name>
<keyword evidence="3" id="KW-1185">Reference proteome</keyword>
<dbReference type="RefSeq" id="XP_001950433.1">
    <property type="nucleotide sequence ID" value="XM_001950398.4"/>
</dbReference>
<keyword evidence="1" id="KW-0732">Signal</keyword>
<dbReference type="AlphaFoldDB" id="A0A8R2A6D9"/>
<accession>A0A8R2A6D9</accession>
<evidence type="ECO:0000256" key="1">
    <source>
        <dbReference type="SAM" id="SignalP"/>
    </source>
</evidence>
<dbReference type="EnsemblMetazoa" id="XM_001950398.5">
    <property type="protein sequence ID" value="XP_001950433.1"/>
    <property type="gene ID" value="LOC100168922"/>
</dbReference>
<feature type="chain" id="PRO_5035792780" evidence="1">
    <location>
        <begin position="21"/>
        <end position="128"/>
    </location>
</feature>
<evidence type="ECO:0000313" key="2">
    <source>
        <dbReference type="EnsemblMetazoa" id="XP_001950433.1"/>
    </source>
</evidence>
<protein>
    <submittedName>
        <fullName evidence="2">Uncharacterized protein</fullName>
    </submittedName>
</protein>